<evidence type="ECO:0000313" key="3">
    <source>
        <dbReference type="EnsemblMetazoa" id="CLYHEMP014652.2"/>
    </source>
</evidence>
<feature type="coiled-coil region" evidence="1">
    <location>
        <begin position="134"/>
        <end position="161"/>
    </location>
</feature>
<name>A0A7M5WY49_9CNID</name>
<evidence type="ECO:0000313" key="4">
    <source>
        <dbReference type="Proteomes" id="UP000594262"/>
    </source>
</evidence>
<reference evidence="3" key="1">
    <citation type="submission" date="2021-01" db="UniProtKB">
        <authorList>
            <consortium name="EnsemblMetazoa"/>
        </authorList>
    </citation>
    <scope>IDENTIFICATION</scope>
</reference>
<evidence type="ECO:0000256" key="2">
    <source>
        <dbReference type="SAM" id="MobiDB-lite"/>
    </source>
</evidence>
<protein>
    <submittedName>
        <fullName evidence="3">Uncharacterized protein</fullName>
    </submittedName>
</protein>
<sequence length="327" mass="37840">MCDVQQSRSLPERNVHIWCLHSTTVKQYKIDRTLIRLRYSSEYLMTNVADARSFNTNIEFLDIGDSVSGRKNFTFKVTLNIKIPDLQNDTQEPTSDVERSENDISDKVEYDQQQENEKPRSKRFKWNVEEVPIEEQQKKKIERLQQVNREQTHTINVLREKNASLCLTSASYTHQKMVDQLGQTRSASLVDASLFSNSFHTGDSVLQKQEPVFLGENEFKGLRTTNLPSGSFSDVKQYFFSGDDDETVAVKCMRTDIFGYQVLAVLSHEHRLLAFAGRHKNIVRTMGLVRIGGALSHVMYYQDGTRLDLMIQKFTLRTFFIFKELTI</sequence>
<accession>A0A7M5WY49</accession>
<feature type="compositionally biased region" description="Basic and acidic residues" evidence="2">
    <location>
        <begin position="96"/>
        <end position="119"/>
    </location>
</feature>
<feature type="region of interest" description="Disordered" evidence="2">
    <location>
        <begin position="87"/>
        <end position="122"/>
    </location>
</feature>
<dbReference type="AlphaFoldDB" id="A0A7M5WY49"/>
<dbReference type="InterPro" id="IPR011009">
    <property type="entry name" value="Kinase-like_dom_sf"/>
</dbReference>
<keyword evidence="4" id="KW-1185">Reference proteome</keyword>
<dbReference type="EnsemblMetazoa" id="CLYHEMT014652.2">
    <property type="protein sequence ID" value="CLYHEMP014652.2"/>
    <property type="gene ID" value="CLYHEMG014652"/>
</dbReference>
<organism evidence="3 4">
    <name type="scientific">Clytia hemisphaerica</name>
    <dbReference type="NCBI Taxonomy" id="252671"/>
    <lineage>
        <taxon>Eukaryota</taxon>
        <taxon>Metazoa</taxon>
        <taxon>Cnidaria</taxon>
        <taxon>Hydrozoa</taxon>
        <taxon>Hydroidolina</taxon>
        <taxon>Leptothecata</taxon>
        <taxon>Obeliida</taxon>
        <taxon>Clytiidae</taxon>
        <taxon>Clytia</taxon>
    </lineage>
</organism>
<evidence type="ECO:0000256" key="1">
    <source>
        <dbReference type="SAM" id="Coils"/>
    </source>
</evidence>
<dbReference type="SUPFAM" id="SSF56112">
    <property type="entry name" value="Protein kinase-like (PK-like)"/>
    <property type="match status" value="1"/>
</dbReference>
<keyword evidence="1" id="KW-0175">Coiled coil</keyword>
<proteinExistence type="predicted"/>
<dbReference type="Proteomes" id="UP000594262">
    <property type="component" value="Unplaced"/>
</dbReference>
<dbReference type="OrthoDB" id="6036328at2759"/>